<feature type="transmembrane region" description="Helical" evidence="6">
    <location>
        <begin position="35"/>
        <end position="56"/>
    </location>
</feature>
<evidence type="ECO:0000256" key="2">
    <source>
        <dbReference type="ARBA" id="ARBA00007362"/>
    </source>
</evidence>
<dbReference type="PANTHER" id="PTHR32322:SF2">
    <property type="entry name" value="EAMA DOMAIN-CONTAINING PROTEIN"/>
    <property type="match status" value="1"/>
</dbReference>
<keyword evidence="4 6" id="KW-1133">Transmembrane helix</keyword>
<dbReference type="InterPro" id="IPR000620">
    <property type="entry name" value="EamA_dom"/>
</dbReference>
<dbReference type="PANTHER" id="PTHR32322">
    <property type="entry name" value="INNER MEMBRANE TRANSPORTER"/>
    <property type="match status" value="1"/>
</dbReference>
<organism evidence="8 9">
    <name type="scientific">Rhodocytophaga aerolata</name>
    <dbReference type="NCBI Taxonomy" id="455078"/>
    <lineage>
        <taxon>Bacteria</taxon>
        <taxon>Pseudomonadati</taxon>
        <taxon>Bacteroidota</taxon>
        <taxon>Cytophagia</taxon>
        <taxon>Cytophagales</taxon>
        <taxon>Rhodocytophagaceae</taxon>
        <taxon>Rhodocytophaga</taxon>
    </lineage>
</organism>
<feature type="transmembrane region" description="Helical" evidence="6">
    <location>
        <begin position="68"/>
        <end position="92"/>
    </location>
</feature>
<feature type="transmembrane region" description="Helical" evidence="6">
    <location>
        <begin position="187"/>
        <end position="206"/>
    </location>
</feature>
<dbReference type="InterPro" id="IPR050638">
    <property type="entry name" value="AA-Vitamin_Transporters"/>
</dbReference>
<feature type="transmembrane region" description="Helical" evidence="6">
    <location>
        <begin position="153"/>
        <end position="175"/>
    </location>
</feature>
<feature type="transmembrane region" description="Helical" evidence="6">
    <location>
        <begin position="255"/>
        <end position="272"/>
    </location>
</feature>
<evidence type="ECO:0000256" key="3">
    <source>
        <dbReference type="ARBA" id="ARBA00022692"/>
    </source>
</evidence>
<dbReference type="RefSeq" id="WP_302037931.1">
    <property type="nucleotide sequence ID" value="NZ_JAUKPO010000006.1"/>
</dbReference>
<evidence type="ECO:0000313" key="8">
    <source>
        <dbReference type="EMBL" id="MDO1447128.1"/>
    </source>
</evidence>
<dbReference type="Pfam" id="PF00892">
    <property type="entry name" value="EamA"/>
    <property type="match status" value="2"/>
</dbReference>
<evidence type="ECO:0000256" key="6">
    <source>
        <dbReference type="SAM" id="Phobius"/>
    </source>
</evidence>
<feature type="transmembrane region" description="Helical" evidence="6">
    <location>
        <begin position="129"/>
        <end position="147"/>
    </location>
</feature>
<dbReference type="SUPFAM" id="SSF103481">
    <property type="entry name" value="Multidrug resistance efflux transporter EmrE"/>
    <property type="match status" value="2"/>
</dbReference>
<keyword evidence="3 6" id="KW-0812">Transmembrane</keyword>
<comment type="subcellular location">
    <subcellularLocation>
        <location evidence="1">Membrane</location>
        <topology evidence="1">Multi-pass membrane protein</topology>
    </subcellularLocation>
</comment>
<accession>A0ABT8R7A5</accession>
<evidence type="ECO:0000313" key="9">
    <source>
        <dbReference type="Proteomes" id="UP001168528"/>
    </source>
</evidence>
<evidence type="ECO:0000256" key="5">
    <source>
        <dbReference type="ARBA" id="ARBA00023136"/>
    </source>
</evidence>
<dbReference type="EMBL" id="JAUKPO010000006">
    <property type="protein sequence ID" value="MDO1447128.1"/>
    <property type="molecule type" value="Genomic_DNA"/>
</dbReference>
<feature type="transmembrane region" description="Helical" evidence="6">
    <location>
        <begin position="12"/>
        <end position="29"/>
    </location>
</feature>
<name>A0ABT8R7A5_9BACT</name>
<evidence type="ECO:0000259" key="7">
    <source>
        <dbReference type="Pfam" id="PF00892"/>
    </source>
</evidence>
<feature type="domain" description="EamA" evidence="7">
    <location>
        <begin position="157"/>
        <end position="295"/>
    </location>
</feature>
<dbReference type="Proteomes" id="UP001168528">
    <property type="component" value="Unassembled WGS sequence"/>
</dbReference>
<keyword evidence="9" id="KW-1185">Reference proteome</keyword>
<feature type="transmembrane region" description="Helical" evidence="6">
    <location>
        <begin position="98"/>
        <end position="117"/>
    </location>
</feature>
<evidence type="ECO:0000256" key="1">
    <source>
        <dbReference type="ARBA" id="ARBA00004141"/>
    </source>
</evidence>
<reference evidence="8" key="1">
    <citation type="submission" date="2023-07" db="EMBL/GenBank/DDBJ databases">
        <title>The genome sequence of Rhodocytophaga aerolata KACC 12507.</title>
        <authorList>
            <person name="Zhang X."/>
        </authorList>
    </citation>
    <scope>NUCLEOTIDE SEQUENCE</scope>
    <source>
        <strain evidence="8">KACC 12507</strain>
    </source>
</reference>
<feature type="transmembrane region" description="Helical" evidence="6">
    <location>
        <begin position="226"/>
        <end position="248"/>
    </location>
</feature>
<comment type="similarity">
    <text evidence="2">Belongs to the EamA transporter family.</text>
</comment>
<comment type="caution">
    <text evidence="8">The sequence shown here is derived from an EMBL/GenBank/DDBJ whole genome shotgun (WGS) entry which is preliminary data.</text>
</comment>
<keyword evidence="5 6" id="KW-0472">Membrane</keyword>
<proteinExistence type="inferred from homology"/>
<sequence length="311" mass="32892">MQTARPSTLKLLIAFAAVYFIWGSTYLGVRFASETIPPLLMASVRFLVSGTILYIYARSKGAMPPKLVHWKSAAVTGLFLLLIGNGGMAWSLQFLPSSLAAILVATEPFWLVLVAWTMFGKGRPTGKEAIGLIVGFIGIVLLVSFGSSKSTGVANPIGVVMVIASAIAWAIGSMYATRARVPESPMLSISLQMLTGGVMLVLAGTVKGEWQVLEFDEVSTKSGLALVYLTLFGSLVGFTAYSWLLGVVSPSLASTYAYVNPVVALFLGWSLGGENITVPMLLASAVIILSVVIITLAKPAKQVVAEAVPEE</sequence>
<feature type="domain" description="EamA" evidence="7">
    <location>
        <begin position="12"/>
        <end position="143"/>
    </location>
</feature>
<protein>
    <submittedName>
        <fullName evidence="8">EamA family transporter</fullName>
    </submittedName>
</protein>
<feature type="transmembrane region" description="Helical" evidence="6">
    <location>
        <begin position="278"/>
        <end position="297"/>
    </location>
</feature>
<evidence type="ECO:0000256" key="4">
    <source>
        <dbReference type="ARBA" id="ARBA00022989"/>
    </source>
</evidence>
<dbReference type="InterPro" id="IPR037185">
    <property type="entry name" value="EmrE-like"/>
</dbReference>
<gene>
    <name evidence="8" type="ORF">Q0590_12740</name>
</gene>